<feature type="chain" id="PRO_5018155993" evidence="1">
    <location>
        <begin position="19"/>
        <end position="87"/>
    </location>
</feature>
<sequence length="87" mass="9346">MKKLIFAIALGGMTFVSASTGEVLKSVVTTPKNIETKNAEKQETKALASWDCVRVSYDCGTTGWACGASTFEIIMNAWNAYDIACAD</sequence>
<evidence type="ECO:0000313" key="2">
    <source>
        <dbReference type="EMBL" id="AZI55529.1"/>
    </source>
</evidence>
<keyword evidence="1" id="KW-0732">Signal</keyword>
<proteinExistence type="predicted"/>
<feature type="signal peptide" evidence="1">
    <location>
        <begin position="1"/>
        <end position="18"/>
    </location>
</feature>
<evidence type="ECO:0000313" key="3">
    <source>
        <dbReference type="Proteomes" id="UP000272316"/>
    </source>
</evidence>
<dbReference type="EMBL" id="CP034160">
    <property type="protein sequence ID" value="AZI55529.1"/>
    <property type="molecule type" value="Genomic_DNA"/>
</dbReference>
<reference evidence="3" key="1">
    <citation type="submission" date="2018-11" db="EMBL/GenBank/DDBJ databases">
        <title>Proposal to divide the Flavobacteriaceae and reorganize its genera based on Amino Acid Identity values calculated from whole genome sequences.</title>
        <authorList>
            <person name="Nicholson A.C."/>
            <person name="Gulvik C.A."/>
            <person name="Whitney A.M."/>
            <person name="Sheth M."/>
            <person name="Batra D."/>
            <person name="Pryor J."/>
            <person name="Bernardet J.-F."/>
            <person name="Hugo C."/>
            <person name="Kampfer P."/>
            <person name="Newman J.D."/>
            <person name="McQuiston J.R."/>
        </authorList>
    </citation>
    <scope>NUCLEOTIDE SEQUENCE [LARGE SCALE GENOMIC DNA]</scope>
    <source>
        <strain evidence="3">H6466</strain>
    </source>
</reference>
<evidence type="ECO:0000256" key="1">
    <source>
        <dbReference type="SAM" id="SignalP"/>
    </source>
</evidence>
<dbReference type="KEGG" id="eva:EIB75_09830"/>
<name>A0A3G8ZDS5_9FLAO</name>
<dbReference type="Proteomes" id="UP000272316">
    <property type="component" value="Chromosome"/>
</dbReference>
<protein>
    <submittedName>
        <fullName evidence="2">Uncharacterized protein</fullName>
    </submittedName>
</protein>
<dbReference type="AlphaFoldDB" id="A0A3G8ZDS5"/>
<organism evidence="2 3">
    <name type="scientific">Epilithonimonas vandammei</name>
    <dbReference type="NCBI Taxonomy" id="2487072"/>
    <lineage>
        <taxon>Bacteria</taxon>
        <taxon>Pseudomonadati</taxon>
        <taxon>Bacteroidota</taxon>
        <taxon>Flavobacteriia</taxon>
        <taxon>Flavobacteriales</taxon>
        <taxon>Weeksellaceae</taxon>
        <taxon>Chryseobacterium group</taxon>
        <taxon>Epilithonimonas</taxon>
    </lineage>
</organism>
<gene>
    <name evidence="2" type="ORF">EIB75_09830</name>
</gene>
<accession>A0A3G8ZDS5</accession>
<dbReference type="RefSeq" id="WP_124986551.1">
    <property type="nucleotide sequence ID" value="NZ_CP034160.1"/>
</dbReference>